<evidence type="ECO:0000313" key="3">
    <source>
        <dbReference type="Proteomes" id="UP001523528"/>
    </source>
</evidence>
<organism evidence="2 3">
    <name type="scientific">Acetobacter lambici</name>
    <dbReference type="NCBI Taxonomy" id="1332824"/>
    <lineage>
        <taxon>Bacteria</taxon>
        <taxon>Pseudomonadati</taxon>
        <taxon>Pseudomonadota</taxon>
        <taxon>Alphaproteobacteria</taxon>
        <taxon>Acetobacterales</taxon>
        <taxon>Acetobacteraceae</taxon>
        <taxon>Acetobacter</taxon>
    </lineage>
</organism>
<dbReference type="RefSeq" id="WP_165992205.1">
    <property type="nucleotide sequence ID" value="NZ_JAMYZY010000017.1"/>
</dbReference>
<reference evidence="2 3" key="1">
    <citation type="submission" date="2022-06" db="EMBL/GenBank/DDBJ databases">
        <title>Acetobacer genomes from food samples.</title>
        <authorList>
            <person name="Sombolestani A."/>
        </authorList>
    </citation>
    <scope>NUCLEOTIDE SEQUENCE [LARGE SCALE GENOMIC DNA]</scope>
    <source>
        <strain evidence="2 3">R-83285</strain>
    </source>
</reference>
<gene>
    <name evidence="2" type="ORF">NKW50_09805</name>
</gene>
<name>A0ABT1F0Z3_9PROT</name>
<protein>
    <submittedName>
        <fullName evidence="2">Uncharacterized protein</fullName>
    </submittedName>
</protein>
<proteinExistence type="predicted"/>
<sequence length="89" mass="10944">MTNKEKIDIIIKEIDDLINEKIKLSSQSNQHRREYIKFMNYKTKKQYEKLIYNKEKCDELEKEIKNISKDLTEKFKELHRQKIINNIVK</sequence>
<evidence type="ECO:0000256" key="1">
    <source>
        <dbReference type="SAM" id="Coils"/>
    </source>
</evidence>
<accession>A0ABT1F0Z3</accession>
<evidence type="ECO:0000313" key="2">
    <source>
        <dbReference type="EMBL" id="MCP1258881.1"/>
    </source>
</evidence>
<keyword evidence="3" id="KW-1185">Reference proteome</keyword>
<dbReference type="Proteomes" id="UP001523528">
    <property type="component" value="Unassembled WGS sequence"/>
</dbReference>
<comment type="caution">
    <text evidence="2">The sequence shown here is derived from an EMBL/GenBank/DDBJ whole genome shotgun (WGS) entry which is preliminary data.</text>
</comment>
<feature type="coiled-coil region" evidence="1">
    <location>
        <begin position="14"/>
        <end position="77"/>
    </location>
</feature>
<keyword evidence="1" id="KW-0175">Coiled coil</keyword>
<dbReference type="EMBL" id="JAMYZZ010000017">
    <property type="protein sequence ID" value="MCP1258881.1"/>
    <property type="molecule type" value="Genomic_DNA"/>
</dbReference>